<evidence type="ECO:0000313" key="10">
    <source>
        <dbReference type="EMBL" id="KAF8680526.1"/>
    </source>
</evidence>
<dbReference type="SUPFAM" id="SSF50978">
    <property type="entry name" value="WD40 repeat-like"/>
    <property type="match status" value="1"/>
</dbReference>
<feature type="domain" description="BOP1 N-terminal" evidence="9">
    <location>
        <begin position="144"/>
        <end position="401"/>
    </location>
</feature>
<proteinExistence type="inferred from homology"/>
<dbReference type="GO" id="GO:0000466">
    <property type="term" value="P:maturation of 5.8S rRNA from tricistronic rRNA transcript (SSU-rRNA, 5.8S rRNA, LSU-rRNA)"/>
    <property type="evidence" value="ECO:0007669"/>
    <property type="project" value="UniProtKB-UniRule"/>
</dbReference>
<feature type="region of interest" description="Disordered" evidence="8">
    <location>
        <begin position="1"/>
        <end position="145"/>
    </location>
</feature>
<dbReference type="InterPro" id="IPR036322">
    <property type="entry name" value="WD40_repeat_dom_sf"/>
</dbReference>
<dbReference type="PROSITE" id="PS50082">
    <property type="entry name" value="WD_REPEATS_2"/>
    <property type="match status" value="2"/>
</dbReference>
<dbReference type="PANTHER" id="PTHR17605">
    <property type="entry name" value="RIBOSOME BIOGENESIS PROTEIN BOP1 BLOCK OF PROLIFERATION 1 PROTEIN"/>
    <property type="match status" value="1"/>
</dbReference>
<dbReference type="GO" id="GO:0043021">
    <property type="term" value="F:ribonucleoprotein complex binding"/>
    <property type="evidence" value="ECO:0007669"/>
    <property type="project" value="UniProtKB-UniRule"/>
</dbReference>
<feature type="compositionally biased region" description="Acidic residues" evidence="8">
    <location>
        <begin position="66"/>
        <end position="93"/>
    </location>
</feature>
<keyword evidence="2 6" id="KW-0698">rRNA processing</keyword>
<dbReference type="AlphaFoldDB" id="A0A8H7HA94"/>
<dbReference type="Gene3D" id="2.130.10.10">
    <property type="entry name" value="YVTN repeat-like/Quinoprotein amine dehydrogenase"/>
    <property type="match status" value="1"/>
</dbReference>
<evidence type="ECO:0000256" key="6">
    <source>
        <dbReference type="HAMAP-Rule" id="MF_03027"/>
    </source>
</evidence>
<name>A0A8H7HA94_9AGAM</name>
<keyword evidence="4" id="KW-0677">Repeat</keyword>
<dbReference type="SMART" id="SM01035">
    <property type="entry name" value="BOP1NT"/>
    <property type="match status" value="1"/>
</dbReference>
<feature type="region of interest" description="Disordered" evidence="8">
    <location>
        <begin position="1172"/>
        <end position="1229"/>
    </location>
</feature>
<comment type="similarity">
    <text evidence="6">Belongs to the WD repeat BOP1/ERB1 family.</text>
</comment>
<accession>A0A8H7HA94</accession>
<dbReference type="HAMAP" id="MF_03027">
    <property type="entry name" value="BOP1"/>
    <property type="match status" value="1"/>
</dbReference>
<evidence type="ECO:0000259" key="9">
    <source>
        <dbReference type="SMART" id="SM01035"/>
    </source>
</evidence>
<dbReference type="GO" id="GO:0070545">
    <property type="term" value="C:PeBoW complex"/>
    <property type="evidence" value="ECO:0007669"/>
    <property type="project" value="TreeGrafter"/>
</dbReference>
<dbReference type="InterPro" id="IPR015943">
    <property type="entry name" value="WD40/YVTN_repeat-like_dom_sf"/>
</dbReference>
<dbReference type="FunFam" id="2.130.10.10:FF:000576">
    <property type="entry name" value="Ribosome biogenesis protein ERB1"/>
    <property type="match status" value="1"/>
</dbReference>
<feature type="compositionally biased region" description="Low complexity" evidence="8">
    <location>
        <begin position="306"/>
        <end position="323"/>
    </location>
</feature>
<dbReference type="InterPro" id="IPR012953">
    <property type="entry name" value="BOP1_N_dom"/>
</dbReference>
<evidence type="ECO:0000256" key="5">
    <source>
        <dbReference type="ARBA" id="ARBA00023242"/>
    </source>
</evidence>
<gene>
    <name evidence="6" type="primary">ERB1</name>
    <name evidence="10" type="ORF">RHS04_04138</name>
</gene>
<feature type="region of interest" description="Disordered" evidence="8">
    <location>
        <begin position="1130"/>
        <end position="1160"/>
    </location>
</feature>
<sequence>MAPKTNGVANGKAVNRKRKDLEEEEEEQLGASLDMPVPSDSEDDHDGEESDGEADEFPEIDPASSSEDEGENESESEEPDHSEDEESSSDAESDGPIPIGGKVITSEITGQPKRVYNPIEPDYDSDSSTEEDPNRVGNVPAHWYDDLPHIGYTIDGKKVLRPARGDELDKFLSTVEDPSSWTSALDKSTMKDVQLSAQELDIIRRLQEGENPDAGYNPYEPTVEWFTGKGKEEIMPLSARPEPKRRFVPSKWEKQKVMKIVRAIRAGRIIPRKPTTADSAPRFYELWSTPADADHQPPLPAPKPSLPTTAESYNPPEEYLPTPEETKEWEETEKQDREQNFLSKKYSALRLVPAYQQFAQERFERLLDLYLAPRVQRKKLNIDPNSLIPTLPSPASLRPFPTHEASRSDVANTRVRCAAVSPDGAWILTGDESGIVRLWEMLVGREAAKWTFEGRIGAVAWSPRTDASFFVVGVEDTIHYLIPPFISPAVHKFTLSLLNPANLPPRPESSSPSLKWTVPNTKTASQSVLSVLLPAGSGLPKQIVFHRKGDYFASVSGNESQGAVWIHQTSKRHSQAPFRKVKGAVQCVLFHPTKPHFFVATQRYVRLYDLAAQKLLKTLMPGIRWISSMDVHPSGDHIVVGGYDRKLCWFDLELSSKPYKVLRYHSRAIRSLRFHATQPLFASASDDGTVQVFHARVYNDLMTDPLIVPLKVLRGHRIVDGLGVLDIAWGPQLAWLASAGADGSPIHISATMQTQGNSRASLLANLRTGGVRSVSGVPHSAGPTTTSFQVPRFSQSHAIYEDDDDAIAAQMQHLNFASNAAMGPRAMINGPMTAGLAGPNQFQQQQIMMQMMLQQQQGMGMGLSAEQQALQLQLQNEILILQAKQQQQQQQFQAQILAQAQAQQAQLQAQIQAAQAAQQAQSGLNNTRLNPVINRRVSAANAIPSTAGPLQTSFNLGNAPAPRRTMSIDQDPAPMTAAIGGRFGTRAPSLSATTGLNPNAAAFSFGARVGSPNKENREVQAHSASGSPPHPATTVISGGTSLGGASAPAPTANRSQSDPSWRRPSQSSSPESQPQRLSPPVRDQSPISRARPQPLRFISGLSTTAEAPQSSPSSPEPDVVATGTDGVQTILIDNGHSTGSRSPSSNSPTTPVGGEPLPGREEASKRLYEGLGMGRSLPTSQSQLSSAMGSSASLSSLSGASTPARAVSQAVRQPRGPPSEVSELGPRNFASRVRSKAIGGLEAMMLARNRRQGLDVEAF</sequence>
<evidence type="ECO:0000256" key="2">
    <source>
        <dbReference type="ARBA" id="ARBA00022552"/>
    </source>
</evidence>
<comment type="caution">
    <text evidence="10">The sequence shown here is derived from an EMBL/GenBank/DDBJ whole genome shotgun (WGS) entry which is preliminary data.</text>
</comment>
<feature type="region of interest" description="Disordered" evidence="8">
    <location>
        <begin position="289"/>
        <end position="338"/>
    </location>
</feature>
<feature type="region of interest" description="Disordered" evidence="8">
    <location>
        <begin position="1103"/>
        <end position="1122"/>
    </location>
</feature>
<evidence type="ECO:0000313" key="11">
    <source>
        <dbReference type="Proteomes" id="UP000650582"/>
    </source>
</evidence>
<keyword evidence="1 6" id="KW-0690">Ribosome biogenesis</keyword>
<comment type="subunit">
    <text evidence="6">Component of the NOP7 complex, composed of ERB1, NOP7 and YTM1. Within the NOP7 complex ERB1 appears to interact directly with NOP7 and YTM1. The NOP7 complex also associates with the 66S pre-ribosome.</text>
</comment>
<feature type="compositionally biased region" description="Low complexity" evidence="8">
    <location>
        <begin position="1054"/>
        <end position="1080"/>
    </location>
</feature>
<feature type="repeat" description="WD" evidence="7">
    <location>
        <begin position="662"/>
        <end position="703"/>
    </location>
</feature>
<reference evidence="10" key="1">
    <citation type="submission" date="2020-09" db="EMBL/GenBank/DDBJ databases">
        <title>Comparative genome analyses of four rice-infecting Rhizoctonia solani isolates reveal extensive enrichment of homogalacturonan modification genes.</title>
        <authorList>
            <person name="Lee D.-Y."/>
            <person name="Jeon J."/>
            <person name="Kim K.-T."/>
            <person name="Cheong K."/>
            <person name="Song H."/>
            <person name="Choi G."/>
            <person name="Ko J."/>
            <person name="Opiyo S.O."/>
            <person name="Zuo S."/>
            <person name="Madhav S."/>
            <person name="Lee Y.-H."/>
            <person name="Wang G.-L."/>
        </authorList>
    </citation>
    <scope>NUCLEOTIDE SEQUENCE</scope>
    <source>
        <strain evidence="10">AG1-IA YN-7</strain>
    </source>
</reference>
<dbReference type="GO" id="GO:0005654">
    <property type="term" value="C:nucleoplasm"/>
    <property type="evidence" value="ECO:0007669"/>
    <property type="project" value="UniProtKB-SubCell"/>
</dbReference>
<feature type="compositionally biased region" description="Acidic residues" evidence="8">
    <location>
        <begin position="40"/>
        <end position="59"/>
    </location>
</feature>
<dbReference type="InterPro" id="IPR001680">
    <property type="entry name" value="WD40_rpt"/>
</dbReference>
<evidence type="ECO:0000256" key="7">
    <source>
        <dbReference type="PROSITE-ProRule" id="PRU00221"/>
    </source>
</evidence>
<comment type="function">
    <text evidence="6">Component of the NOP7 complex, which is required for maturation of the 25S and 5.8S ribosomal RNAs and formation of the 60S ribosome.</text>
</comment>
<evidence type="ECO:0000256" key="3">
    <source>
        <dbReference type="ARBA" id="ARBA00022574"/>
    </source>
</evidence>
<evidence type="ECO:0000256" key="4">
    <source>
        <dbReference type="ARBA" id="ARBA00022737"/>
    </source>
</evidence>
<feature type="region of interest" description="Disordered" evidence="8">
    <location>
        <begin position="1007"/>
        <end position="1092"/>
    </location>
</feature>
<dbReference type="SMART" id="SM00320">
    <property type="entry name" value="WD40"/>
    <property type="match status" value="5"/>
</dbReference>
<protein>
    <recommendedName>
        <fullName evidence="6">Ribosome biogenesis protein ERB1</fullName>
    </recommendedName>
    <alternativeName>
        <fullName evidence="6">Eukaryotic ribosome biogenesis protein 1</fullName>
    </alternativeName>
</protein>
<feature type="compositionally biased region" description="Low complexity" evidence="8">
    <location>
        <begin position="1137"/>
        <end position="1154"/>
    </location>
</feature>
<dbReference type="GO" id="GO:0030687">
    <property type="term" value="C:preribosome, large subunit precursor"/>
    <property type="evidence" value="ECO:0007669"/>
    <property type="project" value="UniProtKB-UniRule"/>
</dbReference>
<keyword evidence="3 7" id="KW-0853">WD repeat</keyword>
<dbReference type="Pfam" id="PF00400">
    <property type="entry name" value="WD40"/>
    <property type="match status" value="4"/>
</dbReference>
<dbReference type="GO" id="GO:0000463">
    <property type="term" value="P:maturation of LSU-rRNA from tricistronic rRNA transcript (SSU-rRNA, 5.8S rRNA, LSU-rRNA)"/>
    <property type="evidence" value="ECO:0007669"/>
    <property type="project" value="UniProtKB-UniRule"/>
</dbReference>
<feature type="repeat" description="WD" evidence="7">
    <location>
        <begin position="415"/>
        <end position="449"/>
    </location>
</feature>
<evidence type="ECO:0000256" key="1">
    <source>
        <dbReference type="ARBA" id="ARBA00022517"/>
    </source>
</evidence>
<dbReference type="Proteomes" id="UP000650582">
    <property type="component" value="Unassembled WGS sequence"/>
</dbReference>
<evidence type="ECO:0000256" key="8">
    <source>
        <dbReference type="SAM" id="MobiDB-lite"/>
    </source>
</evidence>
<dbReference type="PANTHER" id="PTHR17605:SF0">
    <property type="entry name" value="RIBOSOME BIOGENESIS PROTEIN BOP1"/>
    <property type="match status" value="1"/>
</dbReference>
<comment type="subcellular location">
    <subcellularLocation>
        <location evidence="6">Nucleus</location>
        <location evidence="6">Nucleolus</location>
    </subcellularLocation>
    <subcellularLocation>
        <location evidence="6">Nucleus</location>
        <location evidence="6">Nucleoplasm</location>
    </subcellularLocation>
</comment>
<feature type="compositionally biased region" description="Low complexity" evidence="8">
    <location>
        <begin position="1103"/>
        <end position="1117"/>
    </location>
</feature>
<feature type="compositionally biased region" description="Acidic residues" evidence="8">
    <location>
        <begin position="121"/>
        <end position="131"/>
    </location>
</feature>
<dbReference type="InterPro" id="IPR028598">
    <property type="entry name" value="BOP1/Erb1"/>
</dbReference>
<dbReference type="EMBL" id="JACYCC010000037">
    <property type="protein sequence ID" value="KAF8680526.1"/>
    <property type="molecule type" value="Genomic_DNA"/>
</dbReference>
<feature type="compositionally biased region" description="Low complexity" evidence="8">
    <location>
        <begin position="1180"/>
        <end position="1201"/>
    </location>
</feature>
<organism evidence="10 11">
    <name type="scientific">Rhizoctonia solani</name>
    <dbReference type="NCBI Taxonomy" id="456999"/>
    <lineage>
        <taxon>Eukaryota</taxon>
        <taxon>Fungi</taxon>
        <taxon>Dikarya</taxon>
        <taxon>Basidiomycota</taxon>
        <taxon>Agaricomycotina</taxon>
        <taxon>Agaricomycetes</taxon>
        <taxon>Cantharellales</taxon>
        <taxon>Ceratobasidiaceae</taxon>
        <taxon>Rhizoctonia</taxon>
    </lineage>
</organism>
<dbReference type="Pfam" id="PF08145">
    <property type="entry name" value="BOP1NT"/>
    <property type="match status" value="1"/>
</dbReference>
<keyword evidence="5 6" id="KW-0539">Nucleus</keyword>